<reference evidence="1 2" key="1">
    <citation type="submission" date="2015-09" db="EMBL/GenBank/DDBJ databases">
        <title>Trachymyrmex cornetzi WGS genome.</title>
        <authorList>
            <person name="Nygaard S."/>
            <person name="Hu H."/>
            <person name="Boomsma J."/>
            <person name="Zhang G."/>
        </authorList>
    </citation>
    <scope>NUCLEOTIDE SEQUENCE [LARGE SCALE GENOMIC DNA]</scope>
    <source>
        <strain evidence="1">Tcor2-1</strain>
        <tissue evidence="1">Whole body</tissue>
    </source>
</reference>
<keyword evidence="2" id="KW-1185">Reference proteome</keyword>
<accession>A0A195DDL0</accession>
<protein>
    <submittedName>
        <fullName evidence="1">Uncharacterized protein</fullName>
    </submittedName>
</protein>
<dbReference type="AlphaFoldDB" id="A0A195DDL0"/>
<organism evidence="1 2">
    <name type="scientific">Trachymyrmex cornetzi</name>
    <dbReference type="NCBI Taxonomy" id="471704"/>
    <lineage>
        <taxon>Eukaryota</taxon>
        <taxon>Metazoa</taxon>
        <taxon>Ecdysozoa</taxon>
        <taxon>Arthropoda</taxon>
        <taxon>Hexapoda</taxon>
        <taxon>Insecta</taxon>
        <taxon>Pterygota</taxon>
        <taxon>Neoptera</taxon>
        <taxon>Endopterygota</taxon>
        <taxon>Hymenoptera</taxon>
        <taxon>Apocrita</taxon>
        <taxon>Aculeata</taxon>
        <taxon>Formicoidea</taxon>
        <taxon>Formicidae</taxon>
        <taxon>Myrmicinae</taxon>
        <taxon>Trachymyrmex</taxon>
    </lineage>
</organism>
<proteinExistence type="predicted"/>
<evidence type="ECO:0000313" key="1">
    <source>
        <dbReference type="EMBL" id="KYN10524.1"/>
    </source>
</evidence>
<dbReference type="EMBL" id="KQ980989">
    <property type="protein sequence ID" value="KYN10524.1"/>
    <property type="molecule type" value="Genomic_DNA"/>
</dbReference>
<dbReference type="Proteomes" id="UP000078492">
    <property type="component" value="Unassembled WGS sequence"/>
</dbReference>
<name>A0A195DDL0_9HYME</name>
<gene>
    <name evidence="1" type="ORF">ALC57_17129</name>
</gene>
<evidence type="ECO:0000313" key="2">
    <source>
        <dbReference type="Proteomes" id="UP000078492"/>
    </source>
</evidence>
<feature type="non-terminal residue" evidence="1">
    <location>
        <position position="1"/>
    </location>
</feature>
<sequence length="157" mass="16799">ITLSLNDLSNGEKRFFFFSNFKLFDILNYSRLFSGRSSPIQNSGSIPKLPLCRDRSATGGKAETQNVPNAKLIGASRRGVRPHRGGQVSVPGRCSVSSVRRAGRTTRLGAVSAGPDVATGVTSPVNYPLVVGTTTTTITTTSERLRPFSSDGHDMRG</sequence>